<feature type="transmembrane region" description="Helical" evidence="2">
    <location>
        <begin position="296"/>
        <end position="313"/>
    </location>
</feature>
<name>A0A844YYT8_9SPHN</name>
<sequence length="503" mass="54643">MTQSTITPNRPGARRYRSAPRAPARAAAAQSGGYILPGTPPIALLQATFALVVGCLVTGFSMPEGIDELAVYRHCSMFLGLSLAVSLLIQARGNLRRLIRADVVALCAMYFLTFAEFLNPDVRVLFAGYTGQAQHASWLVLATMMSIAVGRHLAPNLGSRPFNLPHLSLNGMLVVAVVCFFLGYLWPLITVNFNPVSLVTEALGPRFSQPWQRGRTGDWSSFLTELSLLHYAFAGLVGVIMSGRQKLVLPVVGLLAGLFAFMCFMDFAAGTRYILMIKLGLAVAGYVAGSRKIASMKLWIVGALSLAAMWFITGEMLRLREVGLTRWIEGDQITAATAGQNYFLVDNNMITIARALQVFPNPNPFPGADVVLVAITKWVPRVLWPGKPAEWGTSLEQALGLDGSYTLAVTLTGEAYLIAGLPSLIVVGLLIGMATTFWNRKGETLRSNLDLLLYISAFFAAAICMRSLQFVTVAILPTVMVYIMGKVVAQQRSRVPGGRRYQA</sequence>
<evidence type="ECO:0008006" key="5">
    <source>
        <dbReference type="Google" id="ProtNLM"/>
    </source>
</evidence>
<evidence type="ECO:0000313" key="4">
    <source>
        <dbReference type="Proteomes" id="UP000466966"/>
    </source>
</evidence>
<feature type="transmembrane region" description="Helical" evidence="2">
    <location>
        <begin position="219"/>
        <end position="240"/>
    </location>
</feature>
<feature type="region of interest" description="Disordered" evidence="1">
    <location>
        <begin position="1"/>
        <end position="21"/>
    </location>
</feature>
<evidence type="ECO:0000256" key="2">
    <source>
        <dbReference type="SAM" id="Phobius"/>
    </source>
</evidence>
<dbReference type="RefSeq" id="WP_160771523.1">
    <property type="nucleotide sequence ID" value="NZ_WTYV01000002.1"/>
</dbReference>
<evidence type="ECO:0000313" key="3">
    <source>
        <dbReference type="EMBL" id="MXO71624.1"/>
    </source>
</evidence>
<feature type="transmembrane region" description="Helical" evidence="2">
    <location>
        <begin position="451"/>
        <end position="484"/>
    </location>
</feature>
<feature type="transmembrane region" description="Helical" evidence="2">
    <location>
        <begin position="166"/>
        <end position="186"/>
    </location>
</feature>
<feature type="transmembrane region" description="Helical" evidence="2">
    <location>
        <begin position="42"/>
        <end position="63"/>
    </location>
</feature>
<organism evidence="3 4">
    <name type="scientific">Alteraurantiacibacter buctensis</name>
    <dbReference type="NCBI Taxonomy" id="1503981"/>
    <lineage>
        <taxon>Bacteria</taxon>
        <taxon>Pseudomonadati</taxon>
        <taxon>Pseudomonadota</taxon>
        <taxon>Alphaproteobacteria</taxon>
        <taxon>Sphingomonadales</taxon>
        <taxon>Erythrobacteraceae</taxon>
        <taxon>Alteraurantiacibacter</taxon>
    </lineage>
</organism>
<feature type="transmembrane region" description="Helical" evidence="2">
    <location>
        <begin position="247"/>
        <end position="267"/>
    </location>
</feature>
<keyword evidence="4" id="KW-1185">Reference proteome</keyword>
<feature type="transmembrane region" description="Helical" evidence="2">
    <location>
        <begin position="135"/>
        <end position="154"/>
    </location>
</feature>
<feature type="transmembrane region" description="Helical" evidence="2">
    <location>
        <begin position="273"/>
        <end position="289"/>
    </location>
</feature>
<feature type="transmembrane region" description="Helical" evidence="2">
    <location>
        <begin position="415"/>
        <end position="439"/>
    </location>
</feature>
<keyword evidence="2" id="KW-0812">Transmembrane</keyword>
<dbReference type="AlphaFoldDB" id="A0A844YYT8"/>
<keyword evidence="2" id="KW-0472">Membrane</keyword>
<dbReference type="OrthoDB" id="7506645at2"/>
<accession>A0A844YYT8</accession>
<feature type="transmembrane region" description="Helical" evidence="2">
    <location>
        <begin position="98"/>
        <end position="115"/>
    </location>
</feature>
<evidence type="ECO:0000256" key="1">
    <source>
        <dbReference type="SAM" id="MobiDB-lite"/>
    </source>
</evidence>
<proteinExistence type="predicted"/>
<dbReference type="EMBL" id="WTYV01000002">
    <property type="protein sequence ID" value="MXO71624.1"/>
    <property type="molecule type" value="Genomic_DNA"/>
</dbReference>
<dbReference type="Proteomes" id="UP000466966">
    <property type="component" value="Unassembled WGS sequence"/>
</dbReference>
<protein>
    <recommendedName>
        <fullName evidence="5">Oligosaccharide repeat unit polymerase</fullName>
    </recommendedName>
</protein>
<feature type="transmembrane region" description="Helical" evidence="2">
    <location>
        <begin position="69"/>
        <end position="89"/>
    </location>
</feature>
<reference evidence="3 4" key="1">
    <citation type="submission" date="2019-12" db="EMBL/GenBank/DDBJ databases">
        <title>Genomic-based taxomic classification of the family Erythrobacteraceae.</title>
        <authorList>
            <person name="Xu L."/>
        </authorList>
    </citation>
    <scope>NUCLEOTIDE SEQUENCE [LARGE SCALE GENOMIC DNA]</scope>
    <source>
        <strain evidence="3 4">M0322</strain>
    </source>
</reference>
<comment type="caution">
    <text evidence="3">The sequence shown here is derived from an EMBL/GenBank/DDBJ whole genome shotgun (WGS) entry which is preliminary data.</text>
</comment>
<keyword evidence="2" id="KW-1133">Transmembrane helix</keyword>
<gene>
    <name evidence="3" type="ORF">GRI99_08205</name>
</gene>